<protein>
    <recommendedName>
        <fullName evidence="3">RNA helicase</fullName>
        <ecNumber evidence="3">3.6.4.13</ecNumber>
    </recommendedName>
</protein>
<dbReference type="Gene3D" id="3.30.160.20">
    <property type="match status" value="2"/>
</dbReference>
<dbReference type="InterPro" id="IPR027417">
    <property type="entry name" value="P-loop_NTPase"/>
</dbReference>
<dbReference type="EMBL" id="JACAGB010000018">
    <property type="protein sequence ID" value="KAF6315964.1"/>
    <property type="molecule type" value="Genomic_DNA"/>
</dbReference>
<evidence type="ECO:0000256" key="10">
    <source>
        <dbReference type="PROSITE-ProRule" id="PRU00266"/>
    </source>
</evidence>
<dbReference type="PANTHER" id="PTHR18934">
    <property type="entry name" value="ATP-DEPENDENT RNA HELICASE"/>
    <property type="match status" value="1"/>
</dbReference>
<keyword evidence="8" id="KW-0067">ATP-binding</keyword>
<evidence type="ECO:0000256" key="9">
    <source>
        <dbReference type="ARBA" id="ARBA00023242"/>
    </source>
</evidence>
<comment type="subcellular location">
    <subcellularLocation>
        <location evidence="1">Nucleus</location>
    </subcellularLocation>
</comment>
<evidence type="ECO:0000313" key="13">
    <source>
        <dbReference type="EMBL" id="KAF6315964.1"/>
    </source>
</evidence>
<dbReference type="GO" id="GO:0016887">
    <property type="term" value="F:ATP hydrolysis activity"/>
    <property type="evidence" value="ECO:0007669"/>
    <property type="project" value="TreeGrafter"/>
</dbReference>
<keyword evidence="7 13" id="KW-0347">Helicase</keyword>
<dbReference type="GO" id="GO:0003724">
    <property type="term" value="F:RNA helicase activity"/>
    <property type="evidence" value="ECO:0007669"/>
    <property type="project" value="UniProtKB-EC"/>
</dbReference>
<dbReference type="SUPFAM" id="SSF54768">
    <property type="entry name" value="dsRNA-binding domain-like"/>
    <property type="match status" value="2"/>
</dbReference>
<sequence length="457" mass="51044">MGDVKNFLYAWCGKRKMAPTYEIRAVGNKNRQKFMCEVRVEGYNYIGMGNSTNKKDAQSNAARDFVNYLVRINEMKSEEVPAIAVAPPVPPPTDTPDTTADTGESVPTTMGGPLPPHLALLAENNSEIGASGYGVPGSTWDRESNCNDFYSKEEQEVQATLESEEVDLNAGLHGNWTLENAKARLNQYFQKEKIQGEYKYTQVGPDHNRSFIAEMTIYIKVLGRRIFAREHGSNKKLAAQSCALSLVRQLYHLGVVEAYSGLTKKKEGETVEPYKVNISQDLEHQLQNTVQELNLEIIPPPDDPSVPAVLNLGKLAQFEPAQRQNQMGVVPWSPPQSNWNPWTSSNIDEGPLAYATPEQISKDLKSELMYQLDQDHDLQAILQERELLPVKKFEGEILEAISQNSVVIIRGATGCGKTTQVPQFILDDFIQNDRAAECNIVVTQENQCRFCGRTCCI</sequence>
<evidence type="ECO:0000259" key="12">
    <source>
        <dbReference type="PROSITE" id="PS50137"/>
    </source>
</evidence>
<evidence type="ECO:0000256" key="11">
    <source>
        <dbReference type="SAM" id="MobiDB-lite"/>
    </source>
</evidence>
<evidence type="ECO:0000313" key="14">
    <source>
        <dbReference type="Proteomes" id="UP000558488"/>
    </source>
</evidence>
<dbReference type="GO" id="GO:0005730">
    <property type="term" value="C:nucleolus"/>
    <property type="evidence" value="ECO:0007669"/>
    <property type="project" value="TreeGrafter"/>
</dbReference>
<feature type="domain" description="DRBM" evidence="12">
    <location>
        <begin position="3"/>
        <end position="71"/>
    </location>
</feature>
<dbReference type="CDD" id="cd19855">
    <property type="entry name" value="DSRM_DHX9_rpt2"/>
    <property type="match status" value="1"/>
</dbReference>
<dbReference type="EC" id="3.6.4.13" evidence="3"/>
<evidence type="ECO:0000256" key="8">
    <source>
        <dbReference type="ARBA" id="ARBA00022840"/>
    </source>
</evidence>
<keyword evidence="10" id="KW-0694">RNA-binding</keyword>
<dbReference type="SMART" id="SM00358">
    <property type="entry name" value="DSRM"/>
    <property type="match status" value="2"/>
</dbReference>
<keyword evidence="4" id="KW-0677">Repeat</keyword>
<dbReference type="GO" id="GO:1990904">
    <property type="term" value="C:ribonucleoprotein complex"/>
    <property type="evidence" value="ECO:0007669"/>
    <property type="project" value="TreeGrafter"/>
</dbReference>
<evidence type="ECO:0000256" key="2">
    <source>
        <dbReference type="ARBA" id="ARBA00008792"/>
    </source>
</evidence>
<organism evidence="13 14">
    <name type="scientific">Pipistrellus kuhlii</name>
    <name type="common">Kuhl's pipistrelle</name>
    <dbReference type="NCBI Taxonomy" id="59472"/>
    <lineage>
        <taxon>Eukaryota</taxon>
        <taxon>Metazoa</taxon>
        <taxon>Chordata</taxon>
        <taxon>Craniata</taxon>
        <taxon>Vertebrata</taxon>
        <taxon>Euteleostomi</taxon>
        <taxon>Mammalia</taxon>
        <taxon>Eutheria</taxon>
        <taxon>Laurasiatheria</taxon>
        <taxon>Chiroptera</taxon>
        <taxon>Yangochiroptera</taxon>
        <taxon>Vespertilionidae</taxon>
        <taxon>Pipistrellus</taxon>
    </lineage>
</organism>
<dbReference type="GO" id="GO:0003725">
    <property type="term" value="F:double-stranded RNA binding"/>
    <property type="evidence" value="ECO:0007669"/>
    <property type="project" value="InterPro"/>
</dbReference>
<evidence type="ECO:0000256" key="4">
    <source>
        <dbReference type="ARBA" id="ARBA00022737"/>
    </source>
</evidence>
<evidence type="ECO:0000256" key="3">
    <source>
        <dbReference type="ARBA" id="ARBA00012552"/>
    </source>
</evidence>
<dbReference type="GO" id="GO:0043138">
    <property type="term" value="F:3'-5' DNA helicase activity"/>
    <property type="evidence" value="ECO:0007669"/>
    <property type="project" value="TreeGrafter"/>
</dbReference>
<dbReference type="Gene3D" id="3.40.50.300">
    <property type="entry name" value="P-loop containing nucleotide triphosphate hydrolases"/>
    <property type="match status" value="1"/>
</dbReference>
<evidence type="ECO:0000256" key="1">
    <source>
        <dbReference type="ARBA" id="ARBA00004123"/>
    </source>
</evidence>
<proteinExistence type="inferred from homology"/>
<dbReference type="InterPro" id="IPR014720">
    <property type="entry name" value="dsRBD_dom"/>
</dbReference>
<dbReference type="GO" id="GO:0005524">
    <property type="term" value="F:ATP binding"/>
    <property type="evidence" value="ECO:0007669"/>
    <property type="project" value="UniProtKB-KW"/>
</dbReference>
<dbReference type="GO" id="GO:0045944">
    <property type="term" value="P:positive regulation of transcription by RNA polymerase II"/>
    <property type="evidence" value="ECO:0007669"/>
    <property type="project" value="TreeGrafter"/>
</dbReference>
<reference evidence="13 14" key="1">
    <citation type="journal article" date="2020" name="Nature">
        <title>Six reference-quality genomes reveal evolution of bat adaptations.</title>
        <authorList>
            <person name="Jebb D."/>
            <person name="Huang Z."/>
            <person name="Pippel M."/>
            <person name="Hughes G.M."/>
            <person name="Lavrichenko K."/>
            <person name="Devanna P."/>
            <person name="Winkler S."/>
            <person name="Jermiin L.S."/>
            <person name="Skirmuntt E.C."/>
            <person name="Katzourakis A."/>
            <person name="Burkitt-Gray L."/>
            <person name="Ray D.A."/>
            <person name="Sullivan K.A.M."/>
            <person name="Roscito J.G."/>
            <person name="Kirilenko B.M."/>
            <person name="Davalos L.M."/>
            <person name="Corthals A.P."/>
            <person name="Power M.L."/>
            <person name="Jones G."/>
            <person name="Ransome R.D."/>
            <person name="Dechmann D.K.N."/>
            <person name="Locatelli A.G."/>
            <person name="Puechmaille S.J."/>
            <person name="Fedrigo O."/>
            <person name="Jarvis E.D."/>
            <person name="Hiller M."/>
            <person name="Vernes S.C."/>
            <person name="Myers E.W."/>
            <person name="Teeling E.C."/>
        </authorList>
    </citation>
    <scope>NUCLEOTIDE SEQUENCE [LARGE SCALE GENOMIC DNA]</scope>
    <source>
        <strain evidence="13">MPipKuh1</strain>
        <tissue evidence="13">Flight muscle</tissue>
    </source>
</reference>
<keyword evidence="5" id="KW-0547">Nucleotide-binding</keyword>
<gene>
    <name evidence="13" type="ORF">mPipKuh1_003826</name>
</gene>
<evidence type="ECO:0000256" key="7">
    <source>
        <dbReference type="ARBA" id="ARBA00022806"/>
    </source>
</evidence>
<name>A0A7J7UT65_PIPKU</name>
<dbReference type="InterPro" id="IPR044446">
    <property type="entry name" value="DHX9_DSRM_2"/>
</dbReference>
<keyword evidence="14" id="KW-1185">Reference proteome</keyword>
<feature type="domain" description="DRBM" evidence="12">
    <location>
        <begin position="180"/>
        <end position="252"/>
    </location>
</feature>
<keyword evidence="6" id="KW-0378">Hydrolase</keyword>
<keyword evidence="9" id="KW-0539">Nucleus</keyword>
<accession>A0A7J7UT65</accession>
<dbReference type="CDD" id="cd19854">
    <property type="entry name" value="DSRM_DHX9_rpt1"/>
    <property type="match status" value="1"/>
</dbReference>
<evidence type="ECO:0000256" key="5">
    <source>
        <dbReference type="ARBA" id="ARBA00022741"/>
    </source>
</evidence>
<dbReference type="Proteomes" id="UP000558488">
    <property type="component" value="Unassembled WGS sequence"/>
</dbReference>
<comment type="similarity">
    <text evidence="2">Belongs to the DEAD box helicase family. DEAH subfamily.</text>
</comment>
<dbReference type="FunFam" id="3.30.160.20:FF:000026">
    <property type="entry name" value="ATP-dependent RNA helicase A"/>
    <property type="match status" value="1"/>
</dbReference>
<dbReference type="PROSITE" id="PS50137">
    <property type="entry name" value="DS_RBD"/>
    <property type="match status" value="2"/>
</dbReference>
<comment type="caution">
    <text evidence="13">The sequence shown here is derived from an EMBL/GenBank/DDBJ whole genome shotgun (WGS) entry which is preliminary data.</text>
</comment>
<dbReference type="FunFam" id="3.30.160.20:FF:000028">
    <property type="entry name" value="ATP-dependent RNA helicase A"/>
    <property type="match status" value="1"/>
</dbReference>
<dbReference type="InterPro" id="IPR044445">
    <property type="entry name" value="DHX9_DSRM_1"/>
</dbReference>
<dbReference type="Pfam" id="PF00035">
    <property type="entry name" value="dsrm"/>
    <property type="match status" value="2"/>
</dbReference>
<evidence type="ECO:0000256" key="6">
    <source>
        <dbReference type="ARBA" id="ARBA00022801"/>
    </source>
</evidence>
<dbReference type="PANTHER" id="PTHR18934:SF119">
    <property type="entry name" value="ATP-DEPENDENT RNA HELICASE A"/>
    <property type="match status" value="1"/>
</dbReference>
<dbReference type="SUPFAM" id="SSF52540">
    <property type="entry name" value="P-loop containing nucleoside triphosphate hydrolases"/>
    <property type="match status" value="1"/>
</dbReference>
<dbReference type="GO" id="GO:0050684">
    <property type="term" value="P:regulation of mRNA processing"/>
    <property type="evidence" value="ECO:0007669"/>
    <property type="project" value="TreeGrafter"/>
</dbReference>
<dbReference type="AlphaFoldDB" id="A0A7J7UT65"/>
<feature type="region of interest" description="Disordered" evidence="11">
    <location>
        <begin position="84"/>
        <end position="105"/>
    </location>
</feature>